<dbReference type="InterPro" id="IPR001296">
    <property type="entry name" value="Glyco_trans_1"/>
</dbReference>
<evidence type="ECO:0000313" key="2">
    <source>
        <dbReference type="EMBL" id="EGV18529.1"/>
    </source>
</evidence>
<reference evidence="2 3" key="1">
    <citation type="submission" date="2011-06" db="EMBL/GenBank/DDBJ databases">
        <title>The draft genome of Thiocapsa marina 5811.</title>
        <authorList>
            <consortium name="US DOE Joint Genome Institute (JGI-PGF)"/>
            <person name="Lucas S."/>
            <person name="Han J."/>
            <person name="Cheng J.-F."/>
            <person name="Goodwin L."/>
            <person name="Pitluck S."/>
            <person name="Peters L."/>
            <person name="Land M.L."/>
            <person name="Hauser L."/>
            <person name="Vogl K."/>
            <person name="Liu Z."/>
            <person name="Imhoff J."/>
            <person name="Thiel V."/>
            <person name="Frigaard N.-U."/>
            <person name="Bryant D."/>
            <person name="Woyke T.J."/>
        </authorList>
    </citation>
    <scope>NUCLEOTIDE SEQUENCE [LARGE SCALE GENOMIC DNA]</scope>
    <source>
        <strain evidence="2 3">5811</strain>
    </source>
</reference>
<proteinExistence type="predicted"/>
<dbReference type="PANTHER" id="PTHR12526">
    <property type="entry name" value="GLYCOSYLTRANSFERASE"/>
    <property type="match status" value="1"/>
</dbReference>
<keyword evidence="3" id="KW-1185">Reference proteome</keyword>
<sequence length="385" mass="43247">MLKSICFVGLDNYPVLNPDYGDRYFGGESVQQTLLAGAFRDLGIEVSMVVLDYGQPDGEFINGIRVWKTYRETEGVPILRFIHPRATSIFSALGRAEADVYFQSCSGAMTGFVGGYCKANRRTFIYRVASDGDCVPDLPLIKYNRDRFLYRYGLTRADLVAAQSSHQVALLKRNFGRASALVNMAVTIPQIPTERQIDFDVVWVNNLRPLKRPRHVLRLAECLPQYRFAIVGGAVPGSEAFYESIARQAEPIGNLELLGPIPFRNVSDYFLRSRVFINTSEIEGFPNSMLQAWAAGLPVVSYFDPDGVIKRHGLGQTPRDLGEMAEAIKGYLQNEEYRRETGERTRAYVSENHAPRAVAERYLEALAGISTSMPHSLRIRERSRA</sequence>
<dbReference type="Proteomes" id="UP000005459">
    <property type="component" value="Unassembled WGS sequence"/>
</dbReference>
<dbReference type="GO" id="GO:1901135">
    <property type="term" value="P:carbohydrate derivative metabolic process"/>
    <property type="evidence" value="ECO:0007669"/>
    <property type="project" value="UniProtKB-ARBA"/>
</dbReference>
<gene>
    <name evidence="2" type="ORF">ThimaDRAFT_1947</name>
</gene>
<protein>
    <submittedName>
        <fullName evidence="2">Glycosyl transferase group 1</fullName>
    </submittedName>
</protein>
<dbReference type="eggNOG" id="COG0438">
    <property type="taxonomic scope" value="Bacteria"/>
</dbReference>
<dbReference type="RefSeq" id="WP_007192823.1">
    <property type="nucleotide sequence ID" value="NZ_AFWV01000006.1"/>
</dbReference>
<dbReference type="SUPFAM" id="SSF53756">
    <property type="entry name" value="UDP-Glycosyltransferase/glycogen phosphorylase"/>
    <property type="match status" value="1"/>
</dbReference>
<accession>F9UAR1</accession>
<feature type="domain" description="Glycosyl transferase family 1" evidence="1">
    <location>
        <begin position="198"/>
        <end position="346"/>
    </location>
</feature>
<dbReference type="STRING" id="768671.ThimaDRAFT_1947"/>
<name>F9UAR1_9GAMM</name>
<dbReference type="PANTHER" id="PTHR12526:SF630">
    <property type="entry name" value="GLYCOSYLTRANSFERASE"/>
    <property type="match status" value="1"/>
</dbReference>
<dbReference type="GO" id="GO:0016757">
    <property type="term" value="F:glycosyltransferase activity"/>
    <property type="evidence" value="ECO:0007669"/>
    <property type="project" value="InterPro"/>
</dbReference>
<dbReference type="OrthoDB" id="9775208at2"/>
<dbReference type="Pfam" id="PF00534">
    <property type="entry name" value="Glycos_transf_1"/>
    <property type="match status" value="1"/>
</dbReference>
<evidence type="ECO:0000259" key="1">
    <source>
        <dbReference type="Pfam" id="PF00534"/>
    </source>
</evidence>
<dbReference type="Gene3D" id="3.40.50.2000">
    <property type="entry name" value="Glycogen Phosphorylase B"/>
    <property type="match status" value="2"/>
</dbReference>
<keyword evidence="2" id="KW-0808">Transferase</keyword>
<evidence type="ECO:0000313" key="3">
    <source>
        <dbReference type="Proteomes" id="UP000005459"/>
    </source>
</evidence>
<dbReference type="AlphaFoldDB" id="F9UAR1"/>
<organism evidence="2 3">
    <name type="scientific">Thiocapsa marina 5811</name>
    <dbReference type="NCBI Taxonomy" id="768671"/>
    <lineage>
        <taxon>Bacteria</taxon>
        <taxon>Pseudomonadati</taxon>
        <taxon>Pseudomonadota</taxon>
        <taxon>Gammaproteobacteria</taxon>
        <taxon>Chromatiales</taxon>
        <taxon>Chromatiaceae</taxon>
        <taxon>Thiocapsa</taxon>
    </lineage>
</organism>
<dbReference type="EMBL" id="AFWV01000006">
    <property type="protein sequence ID" value="EGV18529.1"/>
    <property type="molecule type" value="Genomic_DNA"/>
</dbReference>
<dbReference type="CDD" id="cd03801">
    <property type="entry name" value="GT4_PimA-like"/>
    <property type="match status" value="1"/>
</dbReference>